<dbReference type="PATRIC" id="fig|1432562.3.peg.582"/>
<dbReference type="GO" id="GO:0000155">
    <property type="term" value="F:phosphorelay sensor kinase activity"/>
    <property type="evidence" value="ECO:0007669"/>
    <property type="project" value="TreeGrafter"/>
</dbReference>
<keyword evidence="11" id="KW-0902">Two-component regulatory system</keyword>
<evidence type="ECO:0000256" key="6">
    <source>
        <dbReference type="ARBA" id="ARBA00022692"/>
    </source>
</evidence>
<dbReference type="Pfam" id="PF02518">
    <property type="entry name" value="HATPase_c"/>
    <property type="match status" value="1"/>
</dbReference>
<evidence type="ECO:0000256" key="9">
    <source>
        <dbReference type="ARBA" id="ARBA00022840"/>
    </source>
</evidence>
<dbReference type="Gene3D" id="3.30.565.10">
    <property type="entry name" value="Histidine kinase-like ATPase, C-terminal domain"/>
    <property type="match status" value="1"/>
</dbReference>
<evidence type="ECO:0000259" key="15">
    <source>
        <dbReference type="PROSITE" id="PS50109"/>
    </source>
</evidence>
<dbReference type="GO" id="GO:0005886">
    <property type="term" value="C:plasma membrane"/>
    <property type="evidence" value="ECO:0007669"/>
    <property type="project" value="UniProtKB-SubCell"/>
</dbReference>
<proteinExistence type="predicted"/>
<dbReference type="PROSITE" id="PS50109">
    <property type="entry name" value="HIS_KIN"/>
    <property type="match status" value="1"/>
</dbReference>
<dbReference type="InterPro" id="IPR005467">
    <property type="entry name" value="His_kinase_dom"/>
</dbReference>
<evidence type="ECO:0000313" key="16">
    <source>
        <dbReference type="EMBL" id="KKK35769.1"/>
    </source>
</evidence>
<evidence type="ECO:0000256" key="8">
    <source>
        <dbReference type="ARBA" id="ARBA00022777"/>
    </source>
</evidence>
<dbReference type="PANTHER" id="PTHR45453:SF2">
    <property type="entry name" value="HISTIDINE KINASE"/>
    <property type="match status" value="1"/>
</dbReference>
<evidence type="ECO:0000256" key="5">
    <source>
        <dbReference type="ARBA" id="ARBA00022679"/>
    </source>
</evidence>
<keyword evidence="7" id="KW-0547">Nucleotide-binding</keyword>
<dbReference type="InterPro" id="IPR050351">
    <property type="entry name" value="BphY/WalK/GraS-like"/>
</dbReference>
<reference evidence="16 17" key="1">
    <citation type="submission" date="2015-04" db="EMBL/GenBank/DDBJ databases">
        <title>Taxonomic description and genome sequence of Salinicoccus sediminis sp. nov., a novel hyper halotolerant bacterium isolated from marine sediment.</title>
        <authorList>
            <person name="Mathan Kumar R."/>
            <person name="Kaur G."/>
            <person name="Kumar N."/>
            <person name="Kumar A."/>
            <person name="Singh N.K."/>
            <person name="Kaur N."/>
            <person name="Mayilraj S."/>
        </authorList>
    </citation>
    <scope>NUCLEOTIDE SEQUENCE [LARGE SCALE GENOMIC DNA]</scope>
    <source>
        <strain evidence="16 17">SV-16</strain>
    </source>
</reference>
<keyword evidence="17" id="KW-1185">Reference proteome</keyword>
<dbReference type="InterPro" id="IPR036890">
    <property type="entry name" value="HATPase_C_sf"/>
</dbReference>
<keyword evidence="12 14" id="KW-0472">Membrane</keyword>
<organism evidence="16 17">
    <name type="scientific">Salinicoccus sediminis</name>
    <dbReference type="NCBI Taxonomy" id="1432562"/>
    <lineage>
        <taxon>Bacteria</taxon>
        <taxon>Bacillati</taxon>
        <taxon>Bacillota</taxon>
        <taxon>Bacilli</taxon>
        <taxon>Bacillales</taxon>
        <taxon>Staphylococcaceae</taxon>
        <taxon>Salinicoccus</taxon>
    </lineage>
</organism>
<feature type="transmembrane region" description="Helical" evidence="14">
    <location>
        <begin position="39"/>
        <end position="58"/>
    </location>
</feature>
<keyword evidence="10 14" id="KW-1133">Transmembrane helix</keyword>
<dbReference type="EMBL" id="LAYZ01000001">
    <property type="protein sequence ID" value="KKK35769.1"/>
    <property type="molecule type" value="Genomic_DNA"/>
</dbReference>
<evidence type="ECO:0000256" key="14">
    <source>
        <dbReference type="SAM" id="Phobius"/>
    </source>
</evidence>
<dbReference type="OrthoDB" id="9780487at2"/>
<evidence type="ECO:0000256" key="2">
    <source>
        <dbReference type="ARBA" id="ARBA00004651"/>
    </source>
</evidence>
<keyword evidence="4" id="KW-1003">Cell membrane</keyword>
<evidence type="ECO:0000256" key="10">
    <source>
        <dbReference type="ARBA" id="ARBA00022989"/>
    </source>
</evidence>
<dbReference type="PRINTS" id="PR00344">
    <property type="entry name" value="BCTRLSENSOR"/>
</dbReference>
<dbReference type="SUPFAM" id="SSF55874">
    <property type="entry name" value="ATPase domain of HSP90 chaperone/DNA topoisomerase II/histidine kinase"/>
    <property type="match status" value="1"/>
</dbReference>
<comment type="subcellular location">
    <subcellularLocation>
        <location evidence="2">Cell membrane</location>
        <topology evidence="2">Multi-pass membrane protein</topology>
    </subcellularLocation>
</comment>
<evidence type="ECO:0000256" key="13">
    <source>
        <dbReference type="ARBA" id="ARBA00042987"/>
    </source>
</evidence>
<gene>
    <name evidence="16" type="ORF">WN59_02835</name>
</gene>
<dbReference type="GO" id="GO:0004721">
    <property type="term" value="F:phosphoprotein phosphatase activity"/>
    <property type="evidence" value="ECO:0007669"/>
    <property type="project" value="TreeGrafter"/>
</dbReference>
<evidence type="ECO:0000256" key="3">
    <source>
        <dbReference type="ARBA" id="ARBA00012438"/>
    </source>
</evidence>
<sequence length="333" mass="38791">MILIYIKQKMPWILTFCLLSLSILALGLLDTEIPNISLIYISAVNLVIFSIFLGVDYYRGRKYRKEFRSLERISDIDSLPAPETPYQKIADDKMEKFLKNHNELLERESVKTRENLDEMTKWIHDMKMPMTTMKLMIGDLNDSKRQEIEEEWLRLDSMLNEMLYDRRLSNISNDLYIENVEVEQVITAALRKLRVLCMEKGIGFNLHLHQVHMETDLKWFSFIIDQFIMNSVKYSENSDIDIESFLEGGWPVLVIKDRGRGIREQDLPRIFEAGFTSTSDHGDSQATGMGLYLAREAARAMDIRLHVESVYGEGTTVTMTLPKKNKFQHVSTM</sequence>
<feature type="domain" description="Histidine kinase" evidence="15">
    <location>
        <begin position="121"/>
        <end position="325"/>
    </location>
</feature>
<dbReference type="STRING" id="1432562.WN59_02835"/>
<dbReference type="InterPro" id="IPR004358">
    <property type="entry name" value="Sig_transdc_His_kin-like_C"/>
</dbReference>
<dbReference type="Proteomes" id="UP000034287">
    <property type="component" value="Unassembled WGS sequence"/>
</dbReference>
<keyword evidence="8" id="KW-0418">Kinase</keyword>
<keyword evidence="6 14" id="KW-0812">Transmembrane</keyword>
<comment type="catalytic activity">
    <reaction evidence="1">
        <text>ATP + protein L-histidine = ADP + protein N-phospho-L-histidine.</text>
        <dbReference type="EC" id="2.7.13.3"/>
    </reaction>
</comment>
<dbReference type="PANTHER" id="PTHR45453">
    <property type="entry name" value="PHOSPHATE REGULON SENSOR PROTEIN PHOR"/>
    <property type="match status" value="1"/>
</dbReference>
<comment type="caution">
    <text evidence="16">The sequence shown here is derived from an EMBL/GenBank/DDBJ whole genome shotgun (WGS) entry which is preliminary data.</text>
</comment>
<protein>
    <recommendedName>
        <fullName evidence="3">histidine kinase</fullName>
        <ecNumber evidence="3">2.7.13.3</ecNumber>
    </recommendedName>
    <alternativeName>
        <fullName evidence="13">Glycopeptide resistance-associated protein S</fullName>
    </alternativeName>
</protein>
<evidence type="ECO:0000256" key="12">
    <source>
        <dbReference type="ARBA" id="ARBA00023136"/>
    </source>
</evidence>
<dbReference type="EC" id="2.7.13.3" evidence="3"/>
<evidence type="ECO:0000256" key="1">
    <source>
        <dbReference type="ARBA" id="ARBA00000085"/>
    </source>
</evidence>
<evidence type="ECO:0000313" key="17">
    <source>
        <dbReference type="Proteomes" id="UP000034287"/>
    </source>
</evidence>
<name>A0A0M2SM59_9STAP</name>
<dbReference type="GO" id="GO:0016036">
    <property type="term" value="P:cellular response to phosphate starvation"/>
    <property type="evidence" value="ECO:0007669"/>
    <property type="project" value="TreeGrafter"/>
</dbReference>
<dbReference type="SMART" id="SM00387">
    <property type="entry name" value="HATPase_c"/>
    <property type="match status" value="1"/>
</dbReference>
<dbReference type="InterPro" id="IPR003594">
    <property type="entry name" value="HATPase_dom"/>
</dbReference>
<dbReference type="GO" id="GO:0005524">
    <property type="term" value="F:ATP binding"/>
    <property type="evidence" value="ECO:0007669"/>
    <property type="project" value="UniProtKB-KW"/>
</dbReference>
<dbReference type="AlphaFoldDB" id="A0A0M2SM59"/>
<evidence type="ECO:0000256" key="7">
    <source>
        <dbReference type="ARBA" id="ARBA00022741"/>
    </source>
</evidence>
<evidence type="ECO:0000256" key="4">
    <source>
        <dbReference type="ARBA" id="ARBA00022475"/>
    </source>
</evidence>
<keyword evidence="5" id="KW-0808">Transferase</keyword>
<accession>A0A0M2SM59</accession>
<keyword evidence="9" id="KW-0067">ATP-binding</keyword>
<evidence type="ECO:0000256" key="11">
    <source>
        <dbReference type="ARBA" id="ARBA00023012"/>
    </source>
</evidence>